<sequence>MSLKAELETWAAALKAYDEEDFEKSLDTFSRIADSSKILTNMGLIYATLGEHEAAVEQFIAATGLDQYLAVAYFQCGVSNFLLGRYDLASKDFEEALLYLRGNQSINYTQLGLAFTLYSAEVLFNKGLSLIYMGQLQPGMAELEDAASQKATDDHNVIDEAIRDRGEGYTVFSIPVGVLYRPSENKLKNAKTRDFLGKAKLVATENPSEAYTTFTGVTRLKQGISPSGVFVENAPSDGAGALSRSATAPATRMPKGPDMDVPVPSRLERANTTLNVPSNARDRITPGASGSNPTSPNTAGGPGLGRSNTQITPGRPSPGAGQPMTRGLSVRRGAPPEEAPAPPAKPKEPSARMTEFYDSYLDSYSDPAPAPPPLPSAAAGSDRVAQWARNNGNAPVGRAMSSYGGSARSGTLKRRVTRRTMAPSMYDEEEEGYVTGSGEWDEMFELMKIRVKIHFEDEVRGMALDPATSFPEFLQRVADKFDTTAREIMLKFRDEDGGRVSLRDESDYELAIETARESAKGKPEGKLEIWCERK</sequence>
<reference evidence="1" key="1">
    <citation type="submission" date="2021-03" db="EMBL/GenBank/DDBJ databases">
        <authorList>
            <consortium name="DOE Joint Genome Institute"/>
            <person name="Ahrendt S."/>
            <person name="Looney B.P."/>
            <person name="Miyauchi S."/>
            <person name="Morin E."/>
            <person name="Drula E."/>
            <person name="Courty P.E."/>
            <person name="Chicoki N."/>
            <person name="Fauchery L."/>
            <person name="Kohler A."/>
            <person name="Kuo A."/>
            <person name="Labutti K."/>
            <person name="Pangilinan J."/>
            <person name="Lipzen A."/>
            <person name="Riley R."/>
            <person name="Andreopoulos W."/>
            <person name="He G."/>
            <person name="Johnson J."/>
            <person name="Barry K.W."/>
            <person name="Grigoriev I.V."/>
            <person name="Nagy L."/>
            <person name="Hibbett D."/>
            <person name="Henrissat B."/>
            <person name="Matheny P.B."/>
            <person name="Labbe J."/>
            <person name="Martin F."/>
        </authorList>
    </citation>
    <scope>NUCLEOTIDE SEQUENCE</scope>
    <source>
        <strain evidence="1">HHB10654</strain>
    </source>
</reference>
<accession>A0ACB8SZ79</accession>
<organism evidence="1 2">
    <name type="scientific">Artomyces pyxidatus</name>
    <dbReference type="NCBI Taxonomy" id="48021"/>
    <lineage>
        <taxon>Eukaryota</taxon>
        <taxon>Fungi</taxon>
        <taxon>Dikarya</taxon>
        <taxon>Basidiomycota</taxon>
        <taxon>Agaricomycotina</taxon>
        <taxon>Agaricomycetes</taxon>
        <taxon>Russulales</taxon>
        <taxon>Auriscalpiaceae</taxon>
        <taxon>Artomyces</taxon>
    </lineage>
</organism>
<dbReference type="EMBL" id="MU277214">
    <property type="protein sequence ID" value="KAI0061156.1"/>
    <property type="molecule type" value="Genomic_DNA"/>
</dbReference>
<proteinExistence type="predicted"/>
<dbReference type="Proteomes" id="UP000814140">
    <property type="component" value="Unassembled WGS sequence"/>
</dbReference>
<evidence type="ECO:0000313" key="2">
    <source>
        <dbReference type="Proteomes" id="UP000814140"/>
    </source>
</evidence>
<comment type="caution">
    <text evidence="1">The sequence shown here is derived from an EMBL/GenBank/DDBJ whole genome shotgun (WGS) entry which is preliminary data.</text>
</comment>
<gene>
    <name evidence="1" type="ORF">BV25DRAFT_1827026</name>
</gene>
<name>A0ACB8SZ79_9AGAM</name>
<protein>
    <submittedName>
        <fullName evidence="1">NADPH oxidase regulator NoxR</fullName>
    </submittedName>
</protein>
<keyword evidence="2" id="KW-1185">Reference proteome</keyword>
<evidence type="ECO:0000313" key="1">
    <source>
        <dbReference type="EMBL" id="KAI0061156.1"/>
    </source>
</evidence>
<reference evidence="1" key="2">
    <citation type="journal article" date="2022" name="New Phytol.">
        <title>Evolutionary transition to the ectomycorrhizal habit in the genomes of a hyperdiverse lineage of mushroom-forming fungi.</title>
        <authorList>
            <person name="Looney B."/>
            <person name="Miyauchi S."/>
            <person name="Morin E."/>
            <person name="Drula E."/>
            <person name="Courty P.E."/>
            <person name="Kohler A."/>
            <person name="Kuo A."/>
            <person name="LaButti K."/>
            <person name="Pangilinan J."/>
            <person name="Lipzen A."/>
            <person name="Riley R."/>
            <person name="Andreopoulos W."/>
            <person name="He G."/>
            <person name="Johnson J."/>
            <person name="Nolan M."/>
            <person name="Tritt A."/>
            <person name="Barry K.W."/>
            <person name="Grigoriev I.V."/>
            <person name="Nagy L.G."/>
            <person name="Hibbett D."/>
            <person name="Henrissat B."/>
            <person name="Matheny P.B."/>
            <person name="Labbe J."/>
            <person name="Martin F.M."/>
        </authorList>
    </citation>
    <scope>NUCLEOTIDE SEQUENCE</scope>
    <source>
        <strain evidence="1">HHB10654</strain>
    </source>
</reference>